<keyword evidence="2" id="KW-0680">Restriction system</keyword>
<dbReference type="Gene3D" id="3.90.220.20">
    <property type="entry name" value="DNA methylase specificity domains"/>
    <property type="match status" value="2"/>
</dbReference>
<gene>
    <name evidence="5" type="ORF">H6G59_10015</name>
</gene>
<keyword evidence="5" id="KW-0378">Hydrolase</keyword>
<dbReference type="InterPro" id="IPR000055">
    <property type="entry name" value="Restrct_endonuc_typeI_TRD"/>
</dbReference>
<proteinExistence type="inferred from homology"/>
<dbReference type="SUPFAM" id="SSF116734">
    <property type="entry name" value="DNA methylase specificity domain"/>
    <property type="match status" value="2"/>
</dbReference>
<evidence type="ECO:0000313" key="5">
    <source>
        <dbReference type="EMBL" id="MBD2568230.1"/>
    </source>
</evidence>
<evidence type="ECO:0000256" key="1">
    <source>
        <dbReference type="ARBA" id="ARBA00010923"/>
    </source>
</evidence>
<keyword evidence="5" id="KW-0255">Endonuclease</keyword>
<feature type="domain" description="Type I restriction modification DNA specificity" evidence="4">
    <location>
        <begin position="67"/>
        <end position="160"/>
    </location>
</feature>
<dbReference type="InterPro" id="IPR044946">
    <property type="entry name" value="Restrct_endonuc_typeI_TRD_sf"/>
</dbReference>
<keyword evidence="5" id="KW-0540">Nuclease</keyword>
<evidence type="ECO:0000256" key="3">
    <source>
        <dbReference type="ARBA" id="ARBA00023125"/>
    </source>
</evidence>
<accession>A0ABR8FEG1</accession>
<dbReference type="Pfam" id="PF01420">
    <property type="entry name" value="Methylase_S"/>
    <property type="match status" value="1"/>
</dbReference>
<comment type="caution">
    <text evidence="5">The sequence shown here is derived from an EMBL/GenBank/DDBJ whole genome shotgun (WGS) entry which is preliminary data.</text>
</comment>
<sequence>MIQADTLKPGWQIWRFDQIATNVNDRINDPSKAETEYYVGLEHLDSDSLKIRRWGSPSDVEATKLCFRKGDIIFGRRRVYQRKVAVADFDGICSAHALVLRAKPEVILPEFLPFFMQSDVFMERAKAISVGSLSPTINWKTLAKEEFALPPLKDQEKLLKVAVSLRENLQAYDNTVITGYTLENAWLKNRLEKISKMSPIARATEVLEHLTVGIVVKPAKWYVDPPNGVPALRSINVQPHKMNFNDLVYISLEGHSIHEKSQLISGDVVIVRTGRPGDAAVIPEGLGLLNCIDLIIARPKSCLLPTYLAAVINSPFGRKQIAKGIAGTAQQHFNVGSFKDLKFPLPPIEEQRSFITEYDLISQTINKLTLRYEQNKALYRSALQKLFLEKE</sequence>
<organism evidence="5 6">
    <name type="scientific">Anabaena lutea FACHB-196</name>
    <dbReference type="NCBI Taxonomy" id="2692881"/>
    <lineage>
        <taxon>Bacteria</taxon>
        <taxon>Bacillati</taxon>
        <taxon>Cyanobacteriota</taxon>
        <taxon>Cyanophyceae</taxon>
        <taxon>Nostocales</taxon>
        <taxon>Nostocaceae</taxon>
        <taxon>Anabaena</taxon>
    </lineage>
</organism>
<dbReference type="GO" id="GO:0004519">
    <property type="term" value="F:endonuclease activity"/>
    <property type="evidence" value="ECO:0007669"/>
    <property type="project" value="UniProtKB-KW"/>
</dbReference>
<comment type="similarity">
    <text evidence="1">Belongs to the type-I restriction system S methylase family.</text>
</comment>
<dbReference type="PANTHER" id="PTHR30408:SF12">
    <property type="entry name" value="TYPE I RESTRICTION ENZYME MJAVIII SPECIFICITY SUBUNIT"/>
    <property type="match status" value="1"/>
</dbReference>
<evidence type="ECO:0000256" key="2">
    <source>
        <dbReference type="ARBA" id="ARBA00022747"/>
    </source>
</evidence>
<dbReference type="PANTHER" id="PTHR30408">
    <property type="entry name" value="TYPE-1 RESTRICTION ENZYME ECOKI SPECIFICITY PROTEIN"/>
    <property type="match status" value="1"/>
</dbReference>
<dbReference type="EMBL" id="JACJST010000007">
    <property type="protein sequence ID" value="MBD2568230.1"/>
    <property type="molecule type" value="Genomic_DNA"/>
</dbReference>
<reference evidence="5 6" key="1">
    <citation type="journal article" date="2020" name="ISME J.">
        <title>Comparative genomics reveals insights into cyanobacterial evolution and habitat adaptation.</title>
        <authorList>
            <person name="Chen M.Y."/>
            <person name="Teng W.K."/>
            <person name="Zhao L."/>
            <person name="Hu C.X."/>
            <person name="Zhou Y.K."/>
            <person name="Han B.P."/>
            <person name="Song L.R."/>
            <person name="Shu W.S."/>
        </authorList>
    </citation>
    <scope>NUCLEOTIDE SEQUENCE [LARGE SCALE GENOMIC DNA]</scope>
    <source>
        <strain evidence="5 6">FACHB-196</strain>
    </source>
</reference>
<evidence type="ECO:0000313" key="6">
    <source>
        <dbReference type="Proteomes" id="UP000640531"/>
    </source>
</evidence>
<dbReference type="Proteomes" id="UP000640531">
    <property type="component" value="Unassembled WGS sequence"/>
</dbReference>
<dbReference type="InterPro" id="IPR052021">
    <property type="entry name" value="Type-I_RS_S_subunit"/>
</dbReference>
<dbReference type="RefSeq" id="WP_190713976.1">
    <property type="nucleotide sequence ID" value="NZ_JACJST010000007.1"/>
</dbReference>
<keyword evidence="3" id="KW-0238">DNA-binding</keyword>
<name>A0ABR8FEG1_9NOST</name>
<protein>
    <submittedName>
        <fullName evidence="5">Restriction endonuclease subunit S</fullName>
    </submittedName>
</protein>
<evidence type="ECO:0000259" key="4">
    <source>
        <dbReference type="Pfam" id="PF01420"/>
    </source>
</evidence>
<keyword evidence="6" id="KW-1185">Reference proteome</keyword>